<dbReference type="Gene3D" id="1.20.1250.20">
    <property type="entry name" value="MFS general substrate transporter like domains"/>
    <property type="match status" value="1"/>
</dbReference>
<reference evidence="9" key="1">
    <citation type="submission" date="2022-06" db="EMBL/GenBank/DDBJ databases">
        <title>Alkalicoccobacillus porphyridii sp. nov., isolated from a marine red alga, Porphyridium purpureum and reclassification of Shouchella plakortidis and Shouchella gibsonii as Alkalicoccobacillus plakortidis comb. nov. and Alkalicoccobacillus gibsonii comb. nov.</title>
        <authorList>
            <person name="Kim K.H."/>
            <person name="Lee J.K."/>
            <person name="Han D.M."/>
            <person name="Baek J.H."/>
            <person name="Jeon C.O."/>
        </authorList>
    </citation>
    <scope>NUCLEOTIDE SEQUENCE</scope>
    <source>
        <strain evidence="9">DSM 19153</strain>
    </source>
</reference>
<dbReference type="InterPro" id="IPR020846">
    <property type="entry name" value="MFS_dom"/>
</dbReference>
<name>A0ABT0XL44_9BACI</name>
<evidence type="ECO:0000256" key="5">
    <source>
        <dbReference type="ARBA" id="ARBA00022989"/>
    </source>
</evidence>
<dbReference type="EMBL" id="JAMQJY010000002">
    <property type="protein sequence ID" value="MCM2676628.1"/>
    <property type="molecule type" value="Genomic_DNA"/>
</dbReference>
<feature type="transmembrane region" description="Helical" evidence="7">
    <location>
        <begin position="171"/>
        <end position="191"/>
    </location>
</feature>
<evidence type="ECO:0000259" key="8">
    <source>
        <dbReference type="PROSITE" id="PS50850"/>
    </source>
</evidence>
<dbReference type="SUPFAM" id="SSF103473">
    <property type="entry name" value="MFS general substrate transporter"/>
    <property type="match status" value="1"/>
</dbReference>
<keyword evidence="4 7" id="KW-0812">Transmembrane</keyword>
<keyword evidence="2" id="KW-0813">Transport</keyword>
<keyword evidence="5 7" id="KW-1133">Transmembrane helix</keyword>
<evidence type="ECO:0000256" key="4">
    <source>
        <dbReference type="ARBA" id="ARBA00022692"/>
    </source>
</evidence>
<evidence type="ECO:0000256" key="3">
    <source>
        <dbReference type="ARBA" id="ARBA00022475"/>
    </source>
</evidence>
<gene>
    <name evidence="9" type="ORF">NDM98_14890</name>
</gene>
<evidence type="ECO:0000256" key="6">
    <source>
        <dbReference type="ARBA" id="ARBA00023136"/>
    </source>
</evidence>
<evidence type="ECO:0000313" key="9">
    <source>
        <dbReference type="EMBL" id="MCM2676628.1"/>
    </source>
</evidence>
<feature type="transmembrane region" description="Helical" evidence="7">
    <location>
        <begin position="223"/>
        <end position="245"/>
    </location>
</feature>
<dbReference type="PANTHER" id="PTHR23513:SF6">
    <property type="entry name" value="MAJOR FACILITATOR SUPERFAMILY ASSOCIATED DOMAIN-CONTAINING PROTEIN"/>
    <property type="match status" value="1"/>
</dbReference>
<feature type="transmembrane region" description="Helical" evidence="7">
    <location>
        <begin position="284"/>
        <end position="302"/>
    </location>
</feature>
<dbReference type="PROSITE" id="PS50850">
    <property type="entry name" value="MFS"/>
    <property type="match status" value="1"/>
</dbReference>
<dbReference type="Proteomes" id="UP001203665">
    <property type="component" value="Unassembled WGS sequence"/>
</dbReference>
<dbReference type="PANTHER" id="PTHR23513">
    <property type="entry name" value="INTEGRAL MEMBRANE EFFLUX PROTEIN-RELATED"/>
    <property type="match status" value="1"/>
</dbReference>
<proteinExistence type="predicted"/>
<dbReference type="InterPro" id="IPR011701">
    <property type="entry name" value="MFS"/>
</dbReference>
<sequence>MVHTKLNHIYNYIAYFLGTILFKLGDKIYLIAIPWLVYDLTKSSANMGMMFLVQTLPLIFISPIAWMLADRFSRKKMMIFCAVIQGCLVLVIPLLQHMDLLKIGFIYVLGFFIASAGACFNVTNGTIIPQLFSKHQLMRVNSIFQFIDTSSVLFGSVLAGVLISLIGIQPLFVIVGVSYFPIILSLLMLTLRHSSDHPIKTTGWQSLKEGAHYLWNHSVLRSLTWLIFIVNMANGALVSMLVFFSRDELAITSTEMGWVYAGAAIAQVAGILLLNLMNKKNHPLNLMVTTLIISALGIVGTALSWNWISLMICIAIQSAPVIMFNVLNKTFRQQIVPSFILGRVNGIIMMISLASLPLAGFVTGILSELINIRWIFLTLGIISMLTVIRFRSLGTQKANVIAS</sequence>
<evidence type="ECO:0000256" key="2">
    <source>
        <dbReference type="ARBA" id="ARBA00022448"/>
    </source>
</evidence>
<feature type="transmembrane region" description="Helical" evidence="7">
    <location>
        <begin position="12"/>
        <end position="37"/>
    </location>
</feature>
<feature type="transmembrane region" description="Helical" evidence="7">
    <location>
        <begin position="77"/>
        <end position="95"/>
    </location>
</feature>
<dbReference type="CDD" id="cd06173">
    <property type="entry name" value="MFS_MefA_like"/>
    <property type="match status" value="1"/>
</dbReference>
<evidence type="ECO:0000256" key="7">
    <source>
        <dbReference type="SAM" id="Phobius"/>
    </source>
</evidence>
<keyword evidence="6 7" id="KW-0472">Membrane</keyword>
<comment type="caution">
    <text evidence="9">The sequence shown here is derived from an EMBL/GenBank/DDBJ whole genome shotgun (WGS) entry which is preliminary data.</text>
</comment>
<dbReference type="Pfam" id="PF07690">
    <property type="entry name" value="MFS_1"/>
    <property type="match status" value="1"/>
</dbReference>
<feature type="transmembrane region" description="Helical" evidence="7">
    <location>
        <begin position="143"/>
        <end position="165"/>
    </location>
</feature>
<evidence type="ECO:0000256" key="1">
    <source>
        <dbReference type="ARBA" id="ARBA00004651"/>
    </source>
</evidence>
<protein>
    <submittedName>
        <fullName evidence="9">MFS transporter</fullName>
    </submittedName>
</protein>
<feature type="transmembrane region" description="Helical" evidence="7">
    <location>
        <begin position="372"/>
        <end position="390"/>
    </location>
</feature>
<keyword evidence="10" id="KW-1185">Reference proteome</keyword>
<evidence type="ECO:0000313" key="10">
    <source>
        <dbReference type="Proteomes" id="UP001203665"/>
    </source>
</evidence>
<organism evidence="9 10">
    <name type="scientific">Alkalicoccobacillus plakortidis</name>
    <dbReference type="NCBI Taxonomy" id="444060"/>
    <lineage>
        <taxon>Bacteria</taxon>
        <taxon>Bacillati</taxon>
        <taxon>Bacillota</taxon>
        <taxon>Bacilli</taxon>
        <taxon>Bacillales</taxon>
        <taxon>Bacillaceae</taxon>
        <taxon>Alkalicoccobacillus</taxon>
    </lineage>
</organism>
<feature type="transmembrane region" description="Helical" evidence="7">
    <location>
        <begin position="49"/>
        <end position="68"/>
    </location>
</feature>
<feature type="domain" description="Major facilitator superfamily (MFS) profile" evidence="8">
    <location>
        <begin position="11"/>
        <end position="398"/>
    </location>
</feature>
<comment type="subcellular location">
    <subcellularLocation>
        <location evidence="1">Cell membrane</location>
        <topology evidence="1">Multi-pass membrane protein</topology>
    </subcellularLocation>
</comment>
<feature type="transmembrane region" description="Helical" evidence="7">
    <location>
        <begin position="101"/>
        <end position="122"/>
    </location>
</feature>
<keyword evidence="3" id="KW-1003">Cell membrane</keyword>
<dbReference type="InterPro" id="IPR036259">
    <property type="entry name" value="MFS_trans_sf"/>
</dbReference>
<feature type="transmembrane region" description="Helical" evidence="7">
    <location>
        <begin position="308"/>
        <end position="327"/>
    </location>
</feature>
<feature type="transmembrane region" description="Helical" evidence="7">
    <location>
        <begin position="347"/>
        <end position="366"/>
    </location>
</feature>
<feature type="transmembrane region" description="Helical" evidence="7">
    <location>
        <begin position="257"/>
        <end position="277"/>
    </location>
</feature>
<accession>A0ABT0XL44</accession>
<dbReference type="RefSeq" id="WP_251609461.1">
    <property type="nucleotide sequence ID" value="NZ_JAMQJY010000002.1"/>
</dbReference>